<evidence type="ECO:0000256" key="2">
    <source>
        <dbReference type="SAM" id="MobiDB-lite"/>
    </source>
</evidence>
<dbReference type="InterPro" id="IPR011989">
    <property type="entry name" value="ARM-like"/>
</dbReference>
<dbReference type="AlphaFoldDB" id="A0A8S1IKE7"/>
<organism evidence="3 4">
    <name type="scientific">Ostreobium quekettii</name>
    <dbReference type="NCBI Taxonomy" id="121088"/>
    <lineage>
        <taxon>Eukaryota</taxon>
        <taxon>Viridiplantae</taxon>
        <taxon>Chlorophyta</taxon>
        <taxon>core chlorophytes</taxon>
        <taxon>Ulvophyceae</taxon>
        <taxon>TCBD clade</taxon>
        <taxon>Bryopsidales</taxon>
        <taxon>Ostreobineae</taxon>
        <taxon>Ostreobiaceae</taxon>
        <taxon>Ostreobium</taxon>
    </lineage>
</organism>
<feature type="repeat" description="ARM" evidence="1">
    <location>
        <begin position="74"/>
        <end position="118"/>
    </location>
</feature>
<sequence length="386" mass="41766">MNGAESPRRCFACGISGISLQRKSRGGDVRRMDADALVTLLNSDEERPRNTALLRVVEITKEGDARSMGLVHAGAIPVLVQLLAEEDVALHIKAYVAAALCNLSQEPATHPIFASSGAIKDIVEYVAPSHEVLSGACAIMLGNLMMSHILERQMLETGAAGVLVKGLASCTEFEISCAMVDALATLASRKDLRADLIGSLGIEVVTYVLHNLARSHFCTQNVSSPTSPEAGTSQSSVGSGQPVFSVRPMRDPLLAWSPRSVDSEGYNNQVGASALDSYSSEDETPRKVGYILQPNNPPMQPDLQDTYARHGRIGRKPLSPAEKIPEFHSTEVTRVEKLMNLLFALVVNCEESCKRLVALETGVEVVAYWVKQGNPYIRAHQEQDCL</sequence>
<reference evidence="3" key="1">
    <citation type="submission" date="2020-12" db="EMBL/GenBank/DDBJ databases">
        <authorList>
            <person name="Iha C."/>
        </authorList>
    </citation>
    <scope>NUCLEOTIDE SEQUENCE</scope>
</reference>
<dbReference type="SUPFAM" id="SSF48371">
    <property type="entry name" value="ARM repeat"/>
    <property type="match status" value="1"/>
</dbReference>
<dbReference type="OrthoDB" id="409644at2759"/>
<feature type="compositionally biased region" description="Polar residues" evidence="2">
    <location>
        <begin position="221"/>
        <end position="239"/>
    </location>
</feature>
<dbReference type="InterPro" id="IPR016024">
    <property type="entry name" value="ARM-type_fold"/>
</dbReference>
<accession>A0A8S1IKE7</accession>
<dbReference type="PROSITE" id="PS50176">
    <property type="entry name" value="ARM_REPEAT"/>
    <property type="match status" value="1"/>
</dbReference>
<protein>
    <submittedName>
        <fullName evidence="3">Uncharacterized protein</fullName>
    </submittedName>
</protein>
<proteinExistence type="predicted"/>
<dbReference type="EMBL" id="CAJHUC010000329">
    <property type="protein sequence ID" value="CAD7695302.1"/>
    <property type="molecule type" value="Genomic_DNA"/>
</dbReference>
<gene>
    <name evidence="3" type="ORF">OSTQU699_LOCUS663</name>
</gene>
<keyword evidence="4" id="KW-1185">Reference proteome</keyword>
<dbReference type="InterPro" id="IPR000225">
    <property type="entry name" value="Armadillo"/>
</dbReference>
<dbReference type="Proteomes" id="UP000708148">
    <property type="component" value="Unassembled WGS sequence"/>
</dbReference>
<comment type="caution">
    <text evidence="3">The sequence shown here is derived from an EMBL/GenBank/DDBJ whole genome shotgun (WGS) entry which is preliminary data.</text>
</comment>
<feature type="region of interest" description="Disordered" evidence="2">
    <location>
        <begin position="221"/>
        <end position="244"/>
    </location>
</feature>
<evidence type="ECO:0000256" key="1">
    <source>
        <dbReference type="PROSITE-ProRule" id="PRU00259"/>
    </source>
</evidence>
<dbReference type="SMART" id="SM00185">
    <property type="entry name" value="ARM"/>
    <property type="match status" value="1"/>
</dbReference>
<name>A0A8S1IKE7_9CHLO</name>
<evidence type="ECO:0000313" key="4">
    <source>
        <dbReference type="Proteomes" id="UP000708148"/>
    </source>
</evidence>
<evidence type="ECO:0000313" key="3">
    <source>
        <dbReference type="EMBL" id="CAD7695302.1"/>
    </source>
</evidence>
<dbReference type="Gene3D" id="1.25.10.10">
    <property type="entry name" value="Leucine-rich Repeat Variant"/>
    <property type="match status" value="1"/>
</dbReference>